<accession>A0AAE3GJG6</accession>
<evidence type="ECO:0000313" key="4">
    <source>
        <dbReference type="EMBL" id="MCP2168630.1"/>
    </source>
</evidence>
<dbReference type="InterPro" id="IPR009081">
    <property type="entry name" value="PP-bd_ACP"/>
</dbReference>
<evidence type="ECO:0000256" key="2">
    <source>
        <dbReference type="ARBA" id="ARBA00022553"/>
    </source>
</evidence>
<dbReference type="Gene3D" id="1.10.1200.10">
    <property type="entry name" value="ACP-like"/>
    <property type="match status" value="1"/>
</dbReference>
<protein>
    <submittedName>
        <fullName evidence="4">Phosphopantetheine attachment site</fullName>
    </submittedName>
</protein>
<dbReference type="PROSITE" id="PS50075">
    <property type="entry name" value="CARRIER"/>
    <property type="match status" value="1"/>
</dbReference>
<evidence type="ECO:0000313" key="5">
    <source>
        <dbReference type="Proteomes" id="UP001206128"/>
    </source>
</evidence>
<keyword evidence="1" id="KW-0596">Phosphopantetheine</keyword>
<evidence type="ECO:0000256" key="1">
    <source>
        <dbReference type="ARBA" id="ARBA00022450"/>
    </source>
</evidence>
<dbReference type="RefSeq" id="WP_253776669.1">
    <property type="nucleotide sequence ID" value="NZ_JAMTCK010000015.1"/>
</dbReference>
<dbReference type="AlphaFoldDB" id="A0AAE3GJG6"/>
<dbReference type="PROSITE" id="PS00012">
    <property type="entry name" value="PHOSPHOPANTETHEINE"/>
    <property type="match status" value="2"/>
</dbReference>
<sequence length="89" mass="9753">MSDEQTRADVERVIRALLAEAVRVDPAAIDRLPADTELFGPEIGLSSLAGVTLLTAIRDRYQVDVADEDLNLDSLQSIATLRDFVAERV</sequence>
<evidence type="ECO:0000259" key="3">
    <source>
        <dbReference type="PROSITE" id="PS50075"/>
    </source>
</evidence>
<organism evidence="4 5">
    <name type="scientific">Goodfellowiella coeruleoviolacea</name>
    <dbReference type="NCBI Taxonomy" id="334858"/>
    <lineage>
        <taxon>Bacteria</taxon>
        <taxon>Bacillati</taxon>
        <taxon>Actinomycetota</taxon>
        <taxon>Actinomycetes</taxon>
        <taxon>Pseudonocardiales</taxon>
        <taxon>Pseudonocardiaceae</taxon>
        <taxon>Goodfellowiella</taxon>
    </lineage>
</organism>
<feature type="domain" description="Carrier" evidence="3">
    <location>
        <begin position="8"/>
        <end position="89"/>
    </location>
</feature>
<dbReference type="SUPFAM" id="SSF47336">
    <property type="entry name" value="ACP-like"/>
    <property type="match status" value="1"/>
</dbReference>
<keyword evidence="2" id="KW-0597">Phosphoprotein</keyword>
<comment type="caution">
    <text evidence="4">The sequence shown here is derived from an EMBL/GenBank/DDBJ whole genome shotgun (WGS) entry which is preliminary data.</text>
</comment>
<keyword evidence="5" id="KW-1185">Reference proteome</keyword>
<dbReference type="Proteomes" id="UP001206128">
    <property type="component" value="Unassembled WGS sequence"/>
</dbReference>
<proteinExistence type="predicted"/>
<dbReference type="EMBL" id="JAMTCK010000015">
    <property type="protein sequence ID" value="MCP2168630.1"/>
    <property type="molecule type" value="Genomic_DNA"/>
</dbReference>
<name>A0AAE3GJG6_9PSEU</name>
<dbReference type="InterPro" id="IPR036736">
    <property type="entry name" value="ACP-like_sf"/>
</dbReference>
<dbReference type="Pfam" id="PF00550">
    <property type="entry name" value="PP-binding"/>
    <property type="match status" value="1"/>
</dbReference>
<dbReference type="InterPro" id="IPR006162">
    <property type="entry name" value="Ppantetheine_attach_site"/>
</dbReference>
<reference evidence="4" key="1">
    <citation type="submission" date="2022-06" db="EMBL/GenBank/DDBJ databases">
        <title>Genomic Encyclopedia of Archaeal and Bacterial Type Strains, Phase II (KMG-II): from individual species to whole genera.</title>
        <authorList>
            <person name="Goeker M."/>
        </authorList>
    </citation>
    <scope>NUCLEOTIDE SEQUENCE</scope>
    <source>
        <strain evidence="4">DSM 43935</strain>
    </source>
</reference>
<gene>
    <name evidence="4" type="ORF">LX83_005508</name>
</gene>